<evidence type="ECO:0000313" key="2">
    <source>
        <dbReference type="Proteomes" id="UP000023152"/>
    </source>
</evidence>
<organism evidence="1 2">
    <name type="scientific">Reticulomyxa filosa</name>
    <dbReference type="NCBI Taxonomy" id="46433"/>
    <lineage>
        <taxon>Eukaryota</taxon>
        <taxon>Sar</taxon>
        <taxon>Rhizaria</taxon>
        <taxon>Retaria</taxon>
        <taxon>Foraminifera</taxon>
        <taxon>Monothalamids</taxon>
        <taxon>Reticulomyxidae</taxon>
        <taxon>Reticulomyxa</taxon>
    </lineage>
</organism>
<dbReference type="SUPFAM" id="SSF50965">
    <property type="entry name" value="Galactose oxidase, central domain"/>
    <property type="match status" value="1"/>
</dbReference>
<dbReference type="AlphaFoldDB" id="X6PAT1"/>
<accession>X6PAT1</accession>
<comment type="caution">
    <text evidence="1">The sequence shown here is derived from an EMBL/GenBank/DDBJ whole genome shotgun (WGS) entry which is preliminary data.</text>
</comment>
<keyword evidence="2" id="KW-1185">Reference proteome</keyword>
<dbReference type="Gene3D" id="2.120.10.80">
    <property type="entry name" value="Kelch-type beta propeller"/>
    <property type="match status" value="2"/>
</dbReference>
<evidence type="ECO:0000313" key="1">
    <source>
        <dbReference type="EMBL" id="ETO35650.1"/>
    </source>
</evidence>
<dbReference type="InterPro" id="IPR011043">
    <property type="entry name" value="Gal_Oxase/kelch_b-propeller"/>
</dbReference>
<gene>
    <name evidence="1" type="ORF">RFI_01411</name>
</gene>
<dbReference type="InterPro" id="IPR015915">
    <property type="entry name" value="Kelch-typ_b-propeller"/>
</dbReference>
<evidence type="ECO:0008006" key="3">
    <source>
        <dbReference type="Google" id="ProtNLM"/>
    </source>
</evidence>
<reference evidence="1 2" key="1">
    <citation type="journal article" date="2013" name="Curr. Biol.">
        <title>The Genome of the Foraminiferan Reticulomyxa filosa.</title>
        <authorList>
            <person name="Glockner G."/>
            <person name="Hulsmann N."/>
            <person name="Schleicher M."/>
            <person name="Noegel A.A."/>
            <person name="Eichinger L."/>
            <person name="Gallinger C."/>
            <person name="Pawlowski J."/>
            <person name="Sierra R."/>
            <person name="Euteneuer U."/>
            <person name="Pillet L."/>
            <person name="Moustafa A."/>
            <person name="Platzer M."/>
            <person name="Groth M."/>
            <person name="Szafranski K."/>
            <person name="Schliwa M."/>
        </authorList>
    </citation>
    <scope>NUCLEOTIDE SEQUENCE [LARGE SCALE GENOMIC DNA]</scope>
</reference>
<dbReference type="EMBL" id="ASPP01001436">
    <property type="protein sequence ID" value="ETO35650.1"/>
    <property type="molecule type" value="Genomic_DNA"/>
</dbReference>
<protein>
    <recommendedName>
        <fullName evidence="3">Kelch motif family protein</fullName>
    </recommendedName>
</protein>
<proteinExistence type="predicted"/>
<dbReference type="Proteomes" id="UP000023152">
    <property type="component" value="Unassembled WGS sequence"/>
</dbReference>
<name>X6PAT1_RETFI</name>
<sequence>MKNPPSLKKIFSNINNMDNQTTTQDSPERKTEQTKQNQHLVTLFKSLKILPTPLSDSQCVLYKHELIICGGYQQRACYSYHILKNEYKFICEYPSHVILWGHCVVKLVGNSNHNNKDTKQITLLSFGSSWDGENKHTLVMKYVSVWDNISNKANKFNYYNQWVPFTNNHNHPIIIGRYNDDYRGVRAVIDGINNHLLFITYYPKNISVFDLNTFQFIKHDTLPTSNYIQYHCFVSNSENEQGQEMMKTNPKNEQNFQILLFKEKTGLSIEYDENNNIFQFHQLPVCDDIASFYSYAYVHINNVILFFGGWGNTFAEVVVSKLVYKYSIRENKWITFQNALPSRLKYCIAILSEEDNHIHIVGGRNDEEATIVCMGCFTVGNDLFILMKHKLIAFVLIINNEQSKHEIKCINQYWIRTLQIKFGWIDDFDKIIMKYNK</sequence>